<dbReference type="EMBL" id="SJPM01000001">
    <property type="protein sequence ID" value="TWU03955.1"/>
    <property type="molecule type" value="Genomic_DNA"/>
</dbReference>
<reference evidence="2 3" key="1">
    <citation type="submission" date="2019-02" db="EMBL/GenBank/DDBJ databases">
        <title>Deep-cultivation of Planctomycetes and their phenomic and genomic characterization uncovers novel biology.</title>
        <authorList>
            <person name="Wiegand S."/>
            <person name="Jogler M."/>
            <person name="Boedeker C."/>
            <person name="Pinto D."/>
            <person name="Vollmers J."/>
            <person name="Rivas-Marin E."/>
            <person name="Kohn T."/>
            <person name="Peeters S.H."/>
            <person name="Heuer A."/>
            <person name="Rast P."/>
            <person name="Oberbeckmann S."/>
            <person name="Bunk B."/>
            <person name="Jeske O."/>
            <person name="Meyerdierks A."/>
            <person name="Storesund J.E."/>
            <person name="Kallscheuer N."/>
            <person name="Luecker S."/>
            <person name="Lage O.M."/>
            <person name="Pohl T."/>
            <person name="Merkel B.J."/>
            <person name="Hornburger P."/>
            <person name="Mueller R.-W."/>
            <person name="Bruemmer F."/>
            <person name="Labrenz M."/>
            <person name="Spormann A.M."/>
            <person name="Op Den Camp H."/>
            <person name="Overmann J."/>
            <person name="Amann R."/>
            <person name="Jetten M.S.M."/>
            <person name="Mascher T."/>
            <person name="Medema M.H."/>
            <person name="Devos D.P."/>
            <person name="Kaster A.-K."/>
            <person name="Ovreas L."/>
            <person name="Rohde M."/>
            <person name="Galperin M.Y."/>
            <person name="Jogler C."/>
        </authorList>
    </citation>
    <scope>NUCLEOTIDE SEQUENCE [LARGE SCALE GENOMIC DNA]</scope>
    <source>
        <strain evidence="2 3">Pla100</strain>
    </source>
</reference>
<sequence length="185" mass="21064">MIGEYKINRTTRRCHVSNRPLEPGETYYSVVTEHDEDFKRIDIAADAWTGPPENCVGYWKNRVPRPEEKKRELAPPEVLIEILRSMTEPYQAKMRYLLALMLMRKRHLRPVESAALIRSESDANERAPSPNDVAQESAEADTSEQMELESNLDGSTVSVVVCDIAASEAESLQAQLVDLLYREVE</sequence>
<feature type="compositionally biased region" description="Acidic residues" evidence="1">
    <location>
        <begin position="138"/>
        <end position="147"/>
    </location>
</feature>
<keyword evidence="3" id="KW-1185">Reference proteome</keyword>
<comment type="caution">
    <text evidence="2">The sequence shown here is derived from an EMBL/GenBank/DDBJ whole genome shotgun (WGS) entry which is preliminary data.</text>
</comment>
<accession>A0A5C6AVA5</accession>
<dbReference type="Proteomes" id="UP000316213">
    <property type="component" value="Unassembled WGS sequence"/>
</dbReference>
<evidence type="ECO:0000313" key="2">
    <source>
        <dbReference type="EMBL" id="TWU03955.1"/>
    </source>
</evidence>
<evidence type="ECO:0000313" key="3">
    <source>
        <dbReference type="Proteomes" id="UP000316213"/>
    </source>
</evidence>
<dbReference type="OrthoDB" id="272345at2"/>
<proteinExistence type="predicted"/>
<dbReference type="RefSeq" id="WP_146576363.1">
    <property type="nucleotide sequence ID" value="NZ_SJPM01000001.1"/>
</dbReference>
<feature type="region of interest" description="Disordered" evidence="1">
    <location>
        <begin position="119"/>
        <end position="152"/>
    </location>
</feature>
<organism evidence="2 3">
    <name type="scientific">Neorhodopirellula pilleata</name>
    <dbReference type="NCBI Taxonomy" id="2714738"/>
    <lineage>
        <taxon>Bacteria</taxon>
        <taxon>Pseudomonadati</taxon>
        <taxon>Planctomycetota</taxon>
        <taxon>Planctomycetia</taxon>
        <taxon>Pirellulales</taxon>
        <taxon>Pirellulaceae</taxon>
        <taxon>Neorhodopirellula</taxon>
    </lineage>
</organism>
<gene>
    <name evidence="2" type="ORF">Pla100_08910</name>
</gene>
<evidence type="ECO:0000256" key="1">
    <source>
        <dbReference type="SAM" id="MobiDB-lite"/>
    </source>
</evidence>
<dbReference type="AlphaFoldDB" id="A0A5C6AVA5"/>
<protein>
    <submittedName>
        <fullName evidence="2">Uncharacterized protein</fullName>
    </submittedName>
</protein>
<name>A0A5C6AVA5_9BACT</name>